<dbReference type="SMART" id="SM01208">
    <property type="entry name" value="G5"/>
    <property type="match status" value="1"/>
</dbReference>
<dbReference type="PANTHER" id="PTHR39160:SF4">
    <property type="entry name" value="RESUSCITATION-PROMOTING FACTOR RPFB"/>
    <property type="match status" value="1"/>
</dbReference>
<dbReference type="GO" id="GO:0004553">
    <property type="term" value="F:hydrolase activity, hydrolyzing O-glycosyl compounds"/>
    <property type="evidence" value="ECO:0007669"/>
    <property type="project" value="InterPro"/>
</dbReference>
<dbReference type="Pfam" id="PF03990">
    <property type="entry name" value="DUF348"/>
    <property type="match status" value="3"/>
</dbReference>
<dbReference type="AlphaFoldDB" id="A0A023DHU6"/>
<gene>
    <name evidence="3" type="ORF">GCA01S_046_00420</name>
</gene>
<dbReference type="GO" id="GO:0019867">
    <property type="term" value="C:outer membrane"/>
    <property type="evidence" value="ECO:0007669"/>
    <property type="project" value="InterPro"/>
</dbReference>
<evidence type="ECO:0000256" key="1">
    <source>
        <dbReference type="ARBA" id="ARBA00022729"/>
    </source>
</evidence>
<sequence length="410" mass="45594">MLPNMKRISDSLRKNFTVTASSFIAFSATTGFAGYEIAKDDVTLTANGKKQEIRTHAKTVKEVLEEQNIKPRKEDYVYPSLDTPITDDLNIVWEASKKVTLTIDGKEQEIWTTAKDVAELLNSQHIKIGKYDKIAPALNTKIKKGMEVNVEKAFPVRLNVGGKQQQVWATSTTVADFLKQQGVQLDKLDRVEPSLHESIKENMTINVIKVKKVTDVVEEPVEFAVVTKQDATLPKGERRVIQPGEKGLVAKTYEIVLENGKEVSRKLIATKTIKKSETRIVAIGTKVVERRPAVAERRSVNVQNRPTSRGQHSAAKEFYVTATAYTAYCEGCSGTTRMGINLRRNPSAKVIAVDPNIIPLGSKVYVEGYGYAIAADTGSGIHGYEIDVFLPKQSDAIHWGRKRVKIRVLQ</sequence>
<feature type="domain" description="G5" evidence="2">
    <location>
        <begin position="207"/>
        <end position="287"/>
    </location>
</feature>
<dbReference type="InterPro" id="IPR011098">
    <property type="entry name" value="G5_dom"/>
</dbReference>
<proteinExistence type="predicted"/>
<reference evidence="3 4" key="1">
    <citation type="submission" date="2014-04" db="EMBL/GenBank/DDBJ databases">
        <title>Whole genome shotgun sequence of Geobacillus caldoxylosilyticus NBRC 107762.</title>
        <authorList>
            <person name="Hosoyama A."/>
            <person name="Hosoyama Y."/>
            <person name="Katano-Makiyama Y."/>
            <person name="Tsuchikane K."/>
            <person name="Ohji S."/>
            <person name="Ichikawa N."/>
            <person name="Yamazoe A."/>
            <person name="Fujita N."/>
        </authorList>
    </citation>
    <scope>NUCLEOTIDE SEQUENCE [LARGE SCALE GENOMIC DNA]</scope>
    <source>
        <strain evidence="3 4">NBRC 107762</strain>
    </source>
</reference>
<organism evidence="3 4">
    <name type="scientific">Parageobacillus caldoxylosilyticus NBRC 107762</name>
    <dbReference type="NCBI Taxonomy" id="1220594"/>
    <lineage>
        <taxon>Bacteria</taxon>
        <taxon>Bacillati</taxon>
        <taxon>Bacillota</taxon>
        <taxon>Bacilli</taxon>
        <taxon>Bacillales</taxon>
        <taxon>Anoxybacillaceae</taxon>
        <taxon>Saccharococcus</taxon>
    </lineage>
</organism>
<keyword evidence="1" id="KW-0732">Signal</keyword>
<dbReference type="Proteomes" id="UP000023561">
    <property type="component" value="Unassembled WGS sequence"/>
</dbReference>
<dbReference type="InterPro" id="IPR036908">
    <property type="entry name" value="RlpA-like_sf"/>
</dbReference>
<protein>
    <recommendedName>
        <fullName evidence="2">G5 domain-containing protein</fullName>
    </recommendedName>
</protein>
<dbReference type="GO" id="GO:0009254">
    <property type="term" value="P:peptidoglycan turnover"/>
    <property type="evidence" value="ECO:0007669"/>
    <property type="project" value="InterPro"/>
</dbReference>
<comment type="caution">
    <text evidence="3">The sequence shown here is derived from an EMBL/GenBank/DDBJ whole genome shotgun (WGS) entry which is preliminary data.</text>
</comment>
<dbReference type="CDD" id="cd22786">
    <property type="entry name" value="DPBB_YuiC-like"/>
    <property type="match status" value="1"/>
</dbReference>
<dbReference type="Pfam" id="PF07501">
    <property type="entry name" value="G5"/>
    <property type="match status" value="1"/>
</dbReference>
<dbReference type="SUPFAM" id="SSF50685">
    <property type="entry name" value="Barwin-like endoglucanases"/>
    <property type="match status" value="1"/>
</dbReference>
<dbReference type="PANTHER" id="PTHR39160">
    <property type="entry name" value="CELL WALL-BINDING PROTEIN YOCH"/>
    <property type="match status" value="1"/>
</dbReference>
<dbReference type="RefSeq" id="WP_042410419.1">
    <property type="nucleotide sequence ID" value="NZ_BAWO01000046.1"/>
</dbReference>
<dbReference type="PROSITE" id="PS51109">
    <property type="entry name" value="G5"/>
    <property type="match status" value="1"/>
</dbReference>
<dbReference type="OrthoDB" id="9798935at2"/>
<name>A0A023DHU6_9BACL</name>
<keyword evidence="4" id="KW-1185">Reference proteome</keyword>
<dbReference type="Gene3D" id="2.20.230.10">
    <property type="entry name" value="Resuscitation-promoting factor rpfb"/>
    <property type="match status" value="1"/>
</dbReference>
<dbReference type="InterPro" id="IPR051933">
    <property type="entry name" value="Resuscitation_pf_RpfB"/>
</dbReference>
<dbReference type="Pfam" id="PF06725">
    <property type="entry name" value="3D"/>
    <property type="match status" value="1"/>
</dbReference>
<dbReference type="InterPro" id="IPR010611">
    <property type="entry name" value="3D_dom"/>
</dbReference>
<evidence type="ECO:0000313" key="3">
    <source>
        <dbReference type="EMBL" id="GAJ40566.1"/>
    </source>
</evidence>
<dbReference type="EMBL" id="BAWO01000046">
    <property type="protein sequence ID" value="GAJ40566.1"/>
    <property type="molecule type" value="Genomic_DNA"/>
</dbReference>
<evidence type="ECO:0000259" key="2">
    <source>
        <dbReference type="PROSITE" id="PS51109"/>
    </source>
</evidence>
<accession>A0A023DHU6</accession>
<dbReference type="GeneID" id="301192838"/>
<dbReference type="InterPro" id="IPR007137">
    <property type="entry name" value="DUF348"/>
</dbReference>
<dbReference type="Gene3D" id="2.40.40.10">
    <property type="entry name" value="RlpA-like domain"/>
    <property type="match status" value="1"/>
</dbReference>
<evidence type="ECO:0000313" key="4">
    <source>
        <dbReference type="Proteomes" id="UP000023561"/>
    </source>
</evidence>